<dbReference type="InterPro" id="IPR012295">
    <property type="entry name" value="TBP_dom_sf"/>
</dbReference>
<comment type="similarity">
    <text evidence="1">Belongs to the TBP family.</text>
</comment>
<dbReference type="OrthoDB" id="7847945at2759"/>
<reference evidence="4 5" key="2">
    <citation type="journal article" date="2007" name="PLoS Biol.">
        <title>Principles of genome evolution in the Drosophila melanogaster species group.</title>
        <authorList>
            <person name="Ranz J.M."/>
            <person name="Maurin D."/>
            <person name="Chan Y.S."/>
            <person name="von Grotthuss M."/>
            <person name="Hillier L.W."/>
            <person name="Roote J."/>
            <person name="Ashburner M."/>
            <person name="Bergman C.M."/>
        </authorList>
    </citation>
    <scope>NUCLEOTIDE SEQUENCE [LARGE SCALE GENOMIC DNA]</scope>
    <source>
        <strain evidence="5">Tai18E2 / Tucson 14021-0261.01</strain>
    </source>
</reference>
<keyword evidence="2" id="KW-0238">DNA-binding</keyword>
<keyword evidence="5" id="KW-1185">Reference proteome</keyword>
<evidence type="ECO:0000256" key="1">
    <source>
        <dbReference type="ARBA" id="ARBA00005560"/>
    </source>
</evidence>
<evidence type="ECO:0008006" key="6">
    <source>
        <dbReference type="Google" id="ProtNLM"/>
    </source>
</evidence>
<dbReference type="EMBL" id="CM000157">
    <property type="protein sequence ID" value="EDW87424.2"/>
    <property type="molecule type" value="Genomic_DNA"/>
</dbReference>
<dbReference type="GO" id="GO:0006352">
    <property type="term" value="P:DNA-templated transcription initiation"/>
    <property type="evidence" value="ECO:0007669"/>
    <property type="project" value="InterPro"/>
</dbReference>
<dbReference type="InterPro" id="IPR000814">
    <property type="entry name" value="TBP"/>
</dbReference>
<dbReference type="SUPFAM" id="SSF55945">
    <property type="entry name" value="TATA-box binding protein-like"/>
    <property type="match status" value="2"/>
</dbReference>
<dbReference type="Gene3D" id="3.30.310.10">
    <property type="entry name" value="TATA-Binding Protein"/>
    <property type="match status" value="2"/>
</dbReference>
<dbReference type="AlphaFoldDB" id="B4NWT2"/>
<evidence type="ECO:0000313" key="4">
    <source>
        <dbReference type="EMBL" id="EDW87424.2"/>
    </source>
</evidence>
<name>B4NWT2_DROYA</name>
<organism evidence="4 5">
    <name type="scientific">Drosophila yakuba</name>
    <name type="common">Fruit fly</name>
    <dbReference type="NCBI Taxonomy" id="7245"/>
    <lineage>
        <taxon>Eukaryota</taxon>
        <taxon>Metazoa</taxon>
        <taxon>Ecdysozoa</taxon>
        <taxon>Arthropoda</taxon>
        <taxon>Hexapoda</taxon>
        <taxon>Insecta</taxon>
        <taxon>Pterygota</taxon>
        <taxon>Neoptera</taxon>
        <taxon>Endopterygota</taxon>
        <taxon>Diptera</taxon>
        <taxon>Brachycera</taxon>
        <taxon>Muscomorpha</taxon>
        <taxon>Ephydroidea</taxon>
        <taxon>Drosophilidae</taxon>
        <taxon>Drosophila</taxon>
        <taxon>Sophophora</taxon>
    </lineage>
</organism>
<evidence type="ECO:0000313" key="5">
    <source>
        <dbReference type="Proteomes" id="UP000002282"/>
    </source>
</evidence>
<dbReference type="PANTHER" id="PTHR10126">
    <property type="entry name" value="TATA-BOX BINDING PROTEIN"/>
    <property type="match status" value="1"/>
</dbReference>
<dbReference type="eggNOG" id="KOG3302">
    <property type="taxonomic scope" value="Eukaryota"/>
</dbReference>
<dbReference type="KEGG" id="dya:Dyak_GE15057"/>
<dbReference type="Pfam" id="PF00352">
    <property type="entry name" value="TBP"/>
    <property type="match status" value="2"/>
</dbReference>
<accession>B4NWT2</accession>
<reference evidence="4 5" key="1">
    <citation type="journal article" date="2007" name="Nature">
        <title>Evolution of genes and genomes on the Drosophila phylogeny.</title>
        <authorList>
            <consortium name="Drosophila 12 Genomes Consortium"/>
            <person name="Clark A.G."/>
            <person name="Eisen M.B."/>
            <person name="Smith D.R."/>
            <person name="Bergman C.M."/>
            <person name="Oliver B."/>
            <person name="Markow T.A."/>
            <person name="Kaufman T.C."/>
            <person name="Kellis M."/>
            <person name="Gelbart W."/>
            <person name="Iyer V.N."/>
            <person name="Pollard D.A."/>
            <person name="Sackton T.B."/>
            <person name="Larracuente A.M."/>
            <person name="Singh N.D."/>
            <person name="Abad J.P."/>
            <person name="Abt D.N."/>
            <person name="Adryan B."/>
            <person name="Aguade M."/>
            <person name="Akashi H."/>
            <person name="Anderson W.W."/>
            <person name="Aquadro C.F."/>
            <person name="Ardell D.H."/>
            <person name="Arguello R."/>
            <person name="Artieri C.G."/>
            <person name="Barbash D.A."/>
            <person name="Barker D."/>
            <person name="Barsanti P."/>
            <person name="Batterham P."/>
            <person name="Batzoglou S."/>
            <person name="Begun D."/>
            <person name="Bhutkar A."/>
            <person name="Blanco E."/>
            <person name="Bosak S.A."/>
            <person name="Bradley R.K."/>
            <person name="Brand A.D."/>
            <person name="Brent M.R."/>
            <person name="Brooks A.N."/>
            <person name="Brown R.H."/>
            <person name="Butlin R.K."/>
            <person name="Caggese C."/>
            <person name="Calvi B.R."/>
            <person name="Bernardo de Carvalho A."/>
            <person name="Caspi A."/>
            <person name="Castrezana S."/>
            <person name="Celniker S.E."/>
            <person name="Chang J.L."/>
            <person name="Chapple C."/>
            <person name="Chatterji S."/>
            <person name="Chinwalla A."/>
            <person name="Civetta A."/>
            <person name="Clifton S.W."/>
            <person name="Comeron J.M."/>
            <person name="Costello J.C."/>
            <person name="Coyne J.A."/>
            <person name="Daub J."/>
            <person name="David R.G."/>
            <person name="Delcher A.L."/>
            <person name="Delehaunty K."/>
            <person name="Do C.B."/>
            <person name="Ebling H."/>
            <person name="Edwards K."/>
            <person name="Eickbush T."/>
            <person name="Evans J.D."/>
            <person name="Filipski A."/>
            <person name="Findeiss S."/>
            <person name="Freyhult E."/>
            <person name="Fulton L."/>
            <person name="Fulton R."/>
            <person name="Garcia A.C."/>
            <person name="Gardiner A."/>
            <person name="Garfield D.A."/>
            <person name="Garvin B.E."/>
            <person name="Gibson G."/>
            <person name="Gilbert D."/>
            <person name="Gnerre S."/>
            <person name="Godfrey J."/>
            <person name="Good R."/>
            <person name="Gotea V."/>
            <person name="Gravely B."/>
            <person name="Greenberg A.J."/>
            <person name="Griffiths-Jones S."/>
            <person name="Gross S."/>
            <person name="Guigo R."/>
            <person name="Gustafson E.A."/>
            <person name="Haerty W."/>
            <person name="Hahn M.W."/>
            <person name="Halligan D.L."/>
            <person name="Halpern A.L."/>
            <person name="Halter G.M."/>
            <person name="Han M.V."/>
            <person name="Heger A."/>
            <person name="Hillier L."/>
            <person name="Hinrichs A.S."/>
            <person name="Holmes I."/>
            <person name="Hoskins R.A."/>
            <person name="Hubisz M.J."/>
            <person name="Hultmark D."/>
            <person name="Huntley M.A."/>
            <person name="Jaffe D.B."/>
            <person name="Jagadeeshan S."/>
            <person name="Jeck W.R."/>
            <person name="Johnson J."/>
            <person name="Jones C.D."/>
            <person name="Jordan W.C."/>
            <person name="Karpen G.H."/>
            <person name="Kataoka E."/>
            <person name="Keightley P.D."/>
            <person name="Kheradpour P."/>
            <person name="Kirkness E.F."/>
            <person name="Koerich L.B."/>
            <person name="Kristiansen K."/>
            <person name="Kudrna D."/>
            <person name="Kulathinal R.J."/>
            <person name="Kumar S."/>
            <person name="Kwok R."/>
            <person name="Lander E."/>
            <person name="Langley C.H."/>
            <person name="Lapoint R."/>
            <person name="Lazzaro B.P."/>
            <person name="Lee S.J."/>
            <person name="Levesque L."/>
            <person name="Li R."/>
            <person name="Lin C.F."/>
            <person name="Lin M.F."/>
            <person name="Lindblad-Toh K."/>
            <person name="Llopart A."/>
            <person name="Long M."/>
            <person name="Low L."/>
            <person name="Lozovsky E."/>
            <person name="Lu J."/>
            <person name="Luo M."/>
            <person name="Machado C.A."/>
            <person name="Makalowski W."/>
            <person name="Marzo M."/>
            <person name="Matsuda M."/>
            <person name="Matzkin L."/>
            <person name="McAllister B."/>
            <person name="McBride C.S."/>
            <person name="McKernan B."/>
            <person name="McKernan K."/>
            <person name="Mendez-Lago M."/>
            <person name="Minx P."/>
            <person name="Mollenhauer M.U."/>
            <person name="Montooth K."/>
            <person name="Mount S.M."/>
            <person name="Mu X."/>
            <person name="Myers E."/>
            <person name="Negre B."/>
            <person name="Newfeld S."/>
            <person name="Nielsen R."/>
            <person name="Noor M.A."/>
            <person name="O'Grady P."/>
            <person name="Pachter L."/>
            <person name="Papaceit M."/>
            <person name="Parisi M.J."/>
            <person name="Parisi M."/>
            <person name="Parts L."/>
            <person name="Pedersen J.S."/>
            <person name="Pesole G."/>
            <person name="Phillippy A.M."/>
            <person name="Ponting C.P."/>
            <person name="Pop M."/>
            <person name="Porcelli D."/>
            <person name="Powell J.R."/>
            <person name="Prohaska S."/>
            <person name="Pruitt K."/>
            <person name="Puig M."/>
            <person name="Quesneville H."/>
            <person name="Ram K.R."/>
            <person name="Rand D."/>
            <person name="Rasmussen M.D."/>
            <person name="Reed L.K."/>
            <person name="Reenan R."/>
            <person name="Reily A."/>
            <person name="Remington K.A."/>
            <person name="Rieger T.T."/>
            <person name="Ritchie M.G."/>
            <person name="Robin C."/>
            <person name="Rogers Y.H."/>
            <person name="Rohde C."/>
            <person name="Rozas J."/>
            <person name="Rubenfield M.J."/>
            <person name="Ruiz A."/>
            <person name="Russo S."/>
            <person name="Salzberg S.L."/>
            <person name="Sanchez-Gracia A."/>
            <person name="Saranga D.J."/>
            <person name="Sato H."/>
            <person name="Schaeffer S.W."/>
            <person name="Schatz M.C."/>
            <person name="Schlenke T."/>
            <person name="Schwartz R."/>
            <person name="Segarra C."/>
            <person name="Singh R.S."/>
            <person name="Sirot L."/>
            <person name="Sirota M."/>
            <person name="Sisneros N.B."/>
            <person name="Smith C.D."/>
            <person name="Smith T.F."/>
            <person name="Spieth J."/>
            <person name="Stage D.E."/>
            <person name="Stark A."/>
            <person name="Stephan W."/>
            <person name="Strausberg R.L."/>
            <person name="Strempel S."/>
            <person name="Sturgill D."/>
            <person name="Sutton G."/>
            <person name="Sutton G.G."/>
            <person name="Tao W."/>
            <person name="Teichmann S."/>
            <person name="Tobari Y.N."/>
            <person name="Tomimura Y."/>
            <person name="Tsolas J.M."/>
            <person name="Valente V.L."/>
            <person name="Venter E."/>
            <person name="Venter J.C."/>
            <person name="Vicario S."/>
            <person name="Vieira F.G."/>
            <person name="Vilella A.J."/>
            <person name="Villasante A."/>
            <person name="Walenz B."/>
            <person name="Wang J."/>
            <person name="Wasserman M."/>
            <person name="Watts T."/>
            <person name="Wilson D."/>
            <person name="Wilson R.K."/>
            <person name="Wing R.A."/>
            <person name="Wolfner M.F."/>
            <person name="Wong A."/>
            <person name="Wong G.K."/>
            <person name="Wu C.I."/>
            <person name="Wu G."/>
            <person name="Yamamoto D."/>
            <person name="Yang H.P."/>
            <person name="Yang S.P."/>
            <person name="Yorke J.A."/>
            <person name="Yoshida K."/>
            <person name="Zdobnov E."/>
            <person name="Zhang P."/>
            <person name="Zhang Y."/>
            <person name="Zimin A.V."/>
            <person name="Baldwin J."/>
            <person name="Abdouelleil A."/>
            <person name="Abdulkadir J."/>
            <person name="Abebe A."/>
            <person name="Abera B."/>
            <person name="Abreu J."/>
            <person name="Acer S.C."/>
            <person name="Aftuck L."/>
            <person name="Alexander A."/>
            <person name="An P."/>
            <person name="Anderson E."/>
            <person name="Anderson S."/>
            <person name="Arachi H."/>
            <person name="Azer M."/>
            <person name="Bachantsang P."/>
            <person name="Barry A."/>
            <person name="Bayul T."/>
            <person name="Berlin A."/>
            <person name="Bessette D."/>
            <person name="Bloom T."/>
            <person name="Blye J."/>
            <person name="Boguslavskiy L."/>
            <person name="Bonnet C."/>
            <person name="Boukhgalter B."/>
            <person name="Bourzgui I."/>
            <person name="Brown A."/>
            <person name="Cahill P."/>
            <person name="Channer S."/>
            <person name="Cheshatsang Y."/>
            <person name="Chuda L."/>
            <person name="Citroen M."/>
            <person name="Collymore A."/>
            <person name="Cooke P."/>
            <person name="Costello M."/>
            <person name="D'Aco K."/>
            <person name="Daza R."/>
            <person name="De Haan G."/>
            <person name="DeGray S."/>
            <person name="DeMaso C."/>
            <person name="Dhargay N."/>
            <person name="Dooley K."/>
            <person name="Dooley E."/>
            <person name="Doricent M."/>
            <person name="Dorje P."/>
            <person name="Dorjee K."/>
            <person name="Dupes A."/>
            <person name="Elong R."/>
            <person name="Falk J."/>
            <person name="Farina A."/>
            <person name="Faro S."/>
            <person name="Ferguson D."/>
            <person name="Fisher S."/>
            <person name="Foley C.D."/>
            <person name="Franke A."/>
            <person name="Friedrich D."/>
            <person name="Gadbois L."/>
            <person name="Gearin G."/>
            <person name="Gearin C.R."/>
            <person name="Giannoukos G."/>
            <person name="Goode T."/>
            <person name="Graham J."/>
            <person name="Grandbois E."/>
            <person name="Grewal S."/>
            <person name="Gyaltsen K."/>
            <person name="Hafez N."/>
            <person name="Hagos B."/>
            <person name="Hall J."/>
            <person name="Henson C."/>
            <person name="Hollinger A."/>
            <person name="Honan T."/>
            <person name="Huard M.D."/>
            <person name="Hughes L."/>
            <person name="Hurhula B."/>
            <person name="Husby M.E."/>
            <person name="Kamat A."/>
            <person name="Kanga B."/>
            <person name="Kashin S."/>
            <person name="Khazanovich D."/>
            <person name="Kisner P."/>
            <person name="Lance K."/>
            <person name="Lara M."/>
            <person name="Lee W."/>
            <person name="Lennon N."/>
            <person name="Letendre F."/>
            <person name="LeVine R."/>
            <person name="Lipovsky A."/>
            <person name="Liu X."/>
            <person name="Liu J."/>
            <person name="Liu S."/>
            <person name="Lokyitsang T."/>
            <person name="Lokyitsang Y."/>
            <person name="Lubonja R."/>
            <person name="Lui A."/>
            <person name="MacDonald P."/>
            <person name="Magnisalis V."/>
            <person name="Maru K."/>
            <person name="Matthews C."/>
            <person name="McCusker W."/>
            <person name="McDonough S."/>
            <person name="Mehta T."/>
            <person name="Meldrim J."/>
            <person name="Meneus L."/>
            <person name="Mihai O."/>
            <person name="Mihalev A."/>
            <person name="Mihova T."/>
            <person name="Mittelman R."/>
            <person name="Mlenga V."/>
            <person name="Montmayeur A."/>
            <person name="Mulrain L."/>
            <person name="Navidi A."/>
            <person name="Naylor J."/>
            <person name="Negash T."/>
            <person name="Nguyen T."/>
            <person name="Nguyen N."/>
            <person name="Nicol R."/>
            <person name="Norbu C."/>
            <person name="Norbu N."/>
            <person name="Novod N."/>
            <person name="O'Neill B."/>
            <person name="Osman S."/>
            <person name="Markiewicz E."/>
            <person name="Oyono O.L."/>
            <person name="Patti C."/>
            <person name="Phunkhang P."/>
            <person name="Pierre F."/>
            <person name="Priest M."/>
            <person name="Raghuraman S."/>
            <person name="Rege F."/>
            <person name="Reyes R."/>
            <person name="Rise C."/>
            <person name="Rogov P."/>
            <person name="Ross K."/>
            <person name="Ryan E."/>
            <person name="Settipalli S."/>
            <person name="Shea T."/>
            <person name="Sherpa N."/>
            <person name="Shi L."/>
            <person name="Shih D."/>
            <person name="Sparrow T."/>
            <person name="Spaulding J."/>
            <person name="Stalker J."/>
            <person name="Stange-Thomann N."/>
            <person name="Stavropoulos S."/>
            <person name="Stone C."/>
            <person name="Strader C."/>
            <person name="Tesfaye S."/>
            <person name="Thomson T."/>
            <person name="Thoulutsang Y."/>
            <person name="Thoulutsang D."/>
            <person name="Topham K."/>
            <person name="Topping I."/>
            <person name="Tsamla T."/>
            <person name="Vassiliev H."/>
            <person name="Vo A."/>
            <person name="Wangchuk T."/>
            <person name="Wangdi T."/>
            <person name="Weiand M."/>
            <person name="Wilkinson J."/>
            <person name="Wilson A."/>
            <person name="Yadav S."/>
            <person name="Young G."/>
            <person name="Yu Q."/>
            <person name="Zembek L."/>
            <person name="Zhong D."/>
            <person name="Zimmer A."/>
            <person name="Zwirko Z."/>
            <person name="Jaffe D.B."/>
            <person name="Alvarez P."/>
            <person name="Brockman W."/>
            <person name="Butler J."/>
            <person name="Chin C."/>
            <person name="Gnerre S."/>
            <person name="Grabherr M."/>
            <person name="Kleber M."/>
            <person name="Mauceli E."/>
            <person name="MacCallum I."/>
        </authorList>
    </citation>
    <scope>NUCLEOTIDE SEQUENCE [LARGE SCALE GENOMIC DNA]</scope>
    <source>
        <strain evidence="5">Tai18E2 / Tucson 14021-0261.01</strain>
    </source>
</reference>
<keyword evidence="3" id="KW-0804">Transcription</keyword>
<dbReference type="HOGENOM" id="CLU_040844_0_0_1"/>
<evidence type="ECO:0000256" key="2">
    <source>
        <dbReference type="ARBA" id="ARBA00023125"/>
    </source>
</evidence>
<sequence>MNSPKNKSKRFKPMEIAMKTKVLKTAAKTRKTLFDPTDYHVVVNKEVCQSEEKSLPIVIPRVPRQKDVLSIYENVAKLADIERYLNILYKPFYCLGITTCHFNLSELDLVLENSTFEPEKQMAVLVQRYSPICSLKIYPHGNIYCQAFASSSAREGMSNIMRELRYLGYRLRLRRLKVNAVNATFSVPFHLSLRQFHLQNPVLTRYDTSMHPFLMYKMMGTTVEMAIFPTGYVIVLFATNRGITQLAIAHILPILYRLKDPNQDQSKLSLSSGDIDYKLLWENHFQKKGDMTNDW</sequence>
<dbReference type="Proteomes" id="UP000002282">
    <property type="component" value="Chromosome 2L"/>
</dbReference>
<dbReference type="GO" id="GO:0003677">
    <property type="term" value="F:DNA binding"/>
    <property type="evidence" value="ECO:0007669"/>
    <property type="project" value="UniProtKB-KW"/>
</dbReference>
<gene>
    <name evidence="4" type="primary">Dyak\GE15057</name>
    <name evidence="4" type="synonym">dyak_GLEANR_1618</name>
    <name evidence="4" type="synonym">GE15057</name>
    <name evidence="4" type="ORF">Dyak_GE15057</name>
</gene>
<evidence type="ECO:0000256" key="3">
    <source>
        <dbReference type="ARBA" id="ARBA00023163"/>
    </source>
</evidence>
<protein>
    <recommendedName>
        <fullName evidence="6">TATA-box-binding protein</fullName>
    </recommendedName>
</protein>
<proteinExistence type="inferred from homology"/>